<evidence type="ECO:0000256" key="3">
    <source>
        <dbReference type="ARBA" id="ARBA00022840"/>
    </source>
</evidence>
<evidence type="ECO:0000256" key="6">
    <source>
        <dbReference type="ARBA" id="ARBA00023203"/>
    </source>
</evidence>
<dbReference type="STRING" id="451379.A0A0N5ASZ6"/>
<dbReference type="Gene3D" id="2.30.30.360">
    <property type="entry name" value="Myosin S1 fragment, N-terminal"/>
    <property type="match status" value="1"/>
</dbReference>
<keyword evidence="6 7" id="KW-0009">Actin-binding</keyword>
<dbReference type="PANTHER" id="PTHR13140:SF745">
    <property type="entry name" value="UNCONVENTIONAL MYOSIN-VI"/>
    <property type="match status" value="1"/>
</dbReference>
<dbReference type="CDD" id="cd01382">
    <property type="entry name" value="MYSc_Myo6"/>
    <property type="match status" value="1"/>
</dbReference>
<evidence type="ECO:0000256" key="1">
    <source>
        <dbReference type="ARBA" id="ARBA00008314"/>
    </source>
</evidence>
<keyword evidence="4 7" id="KW-0518">Myosin</keyword>
<dbReference type="GO" id="GO:0051015">
    <property type="term" value="F:actin filament binding"/>
    <property type="evidence" value="ECO:0007669"/>
    <property type="project" value="InterPro"/>
</dbReference>
<dbReference type="GO" id="GO:0016459">
    <property type="term" value="C:myosin complex"/>
    <property type="evidence" value="ECO:0007669"/>
    <property type="project" value="UniProtKB-KW"/>
</dbReference>
<dbReference type="PANTHER" id="PTHR13140">
    <property type="entry name" value="MYOSIN"/>
    <property type="match status" value="1"/>
</dbReference>
<evidence type="ECO:0000313" key="10">
    <source>
        <dbReference type="Proteomes" id="UP000046393"/>
    </source>
</evidence>
<dbReference type="Gene3D" id="1.20.5.4820">
    <property type="match status" value="1"/>
</dbReference>
<feature type="region of interest" description="Actin-binding" evidence="7">
    <location>
        <begin position="622"/>
        <end position="644"/>
    </location>
</feature>
<organism evidence="10 11">
    <name type="scientific">Syphacia muris</name>
    <dbReference type="NCBI Taxonomy" id="451379"/>
    <lineage>
        <taxon>Eukaryota</taxon>
        <taxon>Metazoa</taxon>
        <taxon>Ecdysozoa</taxon>
        <taxon>Nematoda</taxon>
        <taxon>Chromadorea</taxon>
        <taxon>Rhabditida</taxon>
        <taxon>Spirurina</taxon>
        <taxon>Oxyuridomorpha</taxon>
        <taxon>Oxyuroidea</taxon>
        <taxon>Oxyuridae</taxon>
        <taxon>Syphacia</taxon>
    </lineage>
</organism>
<dbReference type="Proteomes" id="UP000046393">
    <property type="component" value="Unplaced"/>
</dbReference>
<dbReference type="PROSITE" id="PS50096">
    <property type="entry name" value="IQ"/>
    <property type="match status" value="1"/>
</dbReference>
<dbReference type="InterPro" id="IPR001609">
    <property type="entry name" value="Myosin_head_motor_dom-like"/>
</dbReference>
<dbReference type="PRINTS" id="PR00193">
    <property type="entry name" value="MYOSINHEAVY"/>
</dbReference>
<evidence type="ECO:0000313" key="11">
    <source>
        <dbReference type="WBParaSite" id="SMUV_0000793301-mRNA-1"/>
    </source>
</evidence>
<name>A0A0N5ASZ6_9BILA</name>
<dbReference type="InterPro" id="IPR027417">
    <property type="entry name" value="P-loop_NTPase"/>
</dbReference>
<dbReference type="Gene3D" id="1.20.120.720">
    <property type="entry name" value="Myosin VI head, motor domain, U50 subdomain"/>
    <property type="match status" value="1"/>
</dbReference>
<dbReference type="Gene3D" id="1.20.58.530">
    <property type="match status" value="1"/>
</dbReference>
<dbReference type="Gene3D" id="1.10.10.820">
    <property type="match status" value="1"/>
</dbReference>
<dbReference type="SMART" id="SM00242">
    <property type="entry name" value="MYSc"/>
    <property type="match status" value="1"/>
</dbReference>
<keyword evidence="2 7" id="KW-0547">Nucleotide-binding</keyword>
<dbReference type="GO" id="GO:0030139">
    <property type="term" value="C:endocytic vesicle"/>
    <property type="evidence" value="ECO:0007669"/>
    <property type="project" value="TreeGrafter"/>
</dbReference>
<feature type="binding site" evidence="7">
    <location>
        <begin position="157"/>
        <end position="164"/>
    </location>
    <ligand>
        <name>ATP</name>
        <dbReference type="ChEBI" id="CHEBI:30616"/>
    </ligand>
</feature>
<comment type="similarity">
    <text evidence="1 7">Belongs to the TRAFAC class myosin-kinesin ATPase superfamily. Myosin family.</text>
</comment>
<dbReference type="PROSITE" id="PS51844">
    <property type="entry name" value="SH3_LIKE"/>
    <property type="match status" value="1"/>
</dbReference>
<dbReference type="InterPro" id="IPR036114">
    <property type="entry name" value="MYSc_Myo6"/>
</dbReference>
<feature type="domain" description="Myosin motor" evidence="8">
    <location>
        <begin position="63"/>
        <end position="742"/>
    </location>
</feature>
<evidence type="ECO:0000256" key="4">
    <source>
        <dbReference type="ARBA" id="ARBA00023123"/>
    </source>
</evidence>
<dbReference type="PROSITE" id="PS51456">
    <property type="entry name" value="MYOSIN_MOTOR"/>
    <property type="match status" value="1"/>
</dbReference>
<dbReference type="InterPro" id="IPR032412">
    <property type="entry name" value="Myosin-VI_CBD"/>
</dbReference>
<dbReference type="InterPro" id="IPR008989">
    <property type="entry name" value="Myosin_S1_N"/>
</dbReference>
<keyword evidence="3 7" id="KW-0067">ATP-binding</keyword>
<dbReference type="GO" id="GO:0000146">
    <property type="term" value="F:microfilament motor activity"/>
    <property type="evidence" value="ECO:0007669"/>
    <property type="project" value="TreeGrafter"/>
</dbReference>
<dbReference type="Pfam" id="PF16521">
    <property type="entry name" value="Myosin-VI_CBD"/>
    <property type="match status" value="1"/>
</dbReference>
<dbReference type="InterPro" id="IPR036961">
    <property type="entry name" value="Kinesin_motor_dom_sf"/>
</dbReference>
<sequence length="968" mass="111024">MSPRKPSLDFGQCVWVSDLNEGYVLGKLRDIGNEKMTVYLLDSKKTVTAAYDQVFPAEEDQSKDVDDNCALMYLNEATFLQNCRIRYQRKKIYSYVANILICINPYEQIPELYSKEMIKKYRGKSLGTLPPHIFAVADKAYRDMRRFKENQSIIVSGESGAGKTESQKLILRYLCESCSSSAGSIEKRILETNSILEAFGNAKTYRNNNSSRFGKFVEIHFNSKHVVAGGYISHYLLEKTRICLQHKYERNYHIFYQLIAAAETALASELNLAPPDHFNKDDLYDELVDDYANFVTLNKALIGIGVAEKDVKAVFQTVVAVLHLGNILFEETSDGSTDSCTVSKGSEDSLKIAAKLLGLEPNGLRNGLLFRILQPAKGGEQKTMIRVPLRAQESAAARDALAKTIYSRMFDWLVAVINRAIPFGDSVSYIGVLDIAGFEFFTVNLFEQFCINYCNEKLQKFFTDKILKQEQELYTSEFLNVPHIAYSDNQDCIELFEDKSIGLLAILDEEARLPKSSAKHFTARAHQLQKNHFRLDTPRHSKLREHREMRDDECFLIRHFAGSVCYNTEQFLEKNNDALHMSLEVLVQDSSLFPITLKRYHDREPMSKLAFASVSHKFRMQLEQLLERLKSMGTHFVRCLKPNSNMQHTRFEGGQILSQLKCAGMTNVLKLMQNGYPSRVTFTSLYNMYKTIMPPELIRLDPRLFCKCLFGAFGLNDNDFKFGITKIFFKPGKFAEFDEVYSILLKAFSVSVKNKICYRASALITIQSALRGYIIRKEQKSRAKKAEQERLDAELASDCLPANSTTRYNLSNLKYPELRDIINTSNDIELITACRDEFYQRLKAYHHWKQNTDKCENEQLRAPASVVELKNAQRYFKVPFDRPASQGLWYAHFDGQWIARQMEIRPNERPLLLIAGRDDINMCEIPLQNTQLTRKKGAEILADEFETLWRYYGGPPYKLGLTSNQSKA</sequence>
<dbReference type="GO" id="GO:0007015">
    <property type="term" value="P:actin filament organization"/>
    <property type="evidence" value="ECO:0007669"/>
    <property type="project" value="TreeGrafter"/>
</dbReference>
<protein>
    <submittedName>
        <fullName evidence="11">Unconventional myosin-VI</fullName>
    </submittedName>
</protein>
<evidence type="ECO:0000256" key="7">
    <source>
        <dbReference type="PROSITE-ProRule" id="PRU00782"/>
    </source>
</evidence>
<dbReference type="AlphaFoldDB" id="A0A0N5ASZ6"/>
<proteinExistence type="inferred from homology"/>
<dbReference type="InterPro" id="IPR004009">
    <property type="entry name" value="SH3_Myosin"/>
</dbReference>
<dbReference type="SUPFAM" id="SSF52540">
    <property type="entry name" value="P-loop containing nucleoside triphosphate hydrolases"/>
    <property type="match status" value="1"/>
</dbReference>
<feature type="domain" description="Myosin N-terminal SH3-like" evidence="9">
    <location>
        <begin position="9"/>
        <end position="59"/>
    </location>
</feature>
<dbReference type="Pfam" id="PF02736">
    <property type="entry name" value="Myosin_N"/>
    <property type="match status" value="1"/>
</dbReference>
<evidence type="ECO:0000259" key="9">
    <source>
        <dbReference type="PROSITE" id="PS51844"/>
    </source>
</evidence>
<dbReference type="WBParaSite" id="SMUV_0000793301-mRNA-1">
    <property type="protein sequence ID" value="SMUV_0000793301-mRNA-1"/>
    <property type="gene ID" value="SMUV_0000793301"/>
</dbReference>
<keyword evidence="10" id="KW-1185">Reference proteome</keyword>
<dbReference type="GO" id="GO:0005886">
    <property type="term" value="C:plasma membrane"/>
    <property type="evidence" value="ECO:0007669"/>
    <property type="project" value="TreeGrafter"/>
</dbReference>
<evidence type="ECO:0000256" key="2">
    <source>
        <dbReference type="ARBA" id="ARBA00022741"/>
    </source>
</evidence>
<dbReference type="GO" id="GO:0005524">
    <property type="term" value="F:ATP binding"/>
    <property type="evidence" value="ECO:0007669"/>
    <property type="project" value="UniProtKB-UniRule"/>
</dbReference>
<dbReference type="Pfam" id="PF00063">
    <property type="entry name" value="Myosin_head"/>
    <property type="match status" value="1"/>
</dbReference>
<evidence type="ECO:0000259" key="8">
    <source>
        <dbReference type="PROSITE" id="PS51456"/>
    </source>
</evidence>
<dbReference type="GO" id="GO:0030048">
    <property type="term" value="P:actin filament-based movement"/>
    <property type="evidence" value="ECO:0007669"/>
    <property type="project" value="TreeGrafter"/>
</dbReference>
<reference evidence="11" key="1">
    <citation type="submission" date="2017-02" db="UniProtKB">
        <authorList>
            <consortium name="WormBaseParasite"/>
        </authorList>
    </citation>
    <scope>IDENTIFICATION</scope>
</reference>
<keyword evidence="5 7" id="KW-0505">Motor protein</keyword>
<evidence type="ECO:0000256" key="5">
    <source>
        <dbReference type="ARBA" id="ARBA00023175"/>
    </source>
</evidence>
<accession>A0A0N5ASZ6</accession>
<dbReference type="Gene3D" id="3.40.850.10">
    <property type="entry name" value="Kinesin motor domain"/>
    <property type="match status" value="1"/>
</dbReference>